<keyword evidence="2" id="KW-0732">Signal</keyword>
<accession>A0ABX1HHU6</accession>
<evidence type="ECO:0000259" key="3">
    <source>
        <dbReference type="Pfam" id="PF19335"/>
    </source>
</evidence>
<feature type="compositionally biased region" description="Low complexity" evidence="1">
    <location>
        <begin position="27"/>
        <end position="48"/>
    </location>
</feature>
<dbReference type="Pfam" id="PF19335">
    <property type="entry name" value="HMBD"/>
    <property type="match status" value="1"/>
</dbReference>
<evidence type="ECO:0000256" key="2">
    <source>
        <dbReference type="SAM" id="SignalP"/>
    </source>
</evidence>
<protein>
    <recommendedName>
        <fullName evidence="3">Heavy metal binding domain-containing protein</fullName>
    </recommendedName>
</protein>
<feature type="chain" id="PRO_5045696652" description="Heavy metal binding domain-containing protein" evidence="2">
    <location>
        <begin position="19"/>
        <end position="82"/>
    </location>
</feature>
<evidence type="ECO:0000313" key="4">
    <source>
        <dbReference type="EMBL" id="NKI89836.1"/>
    </source>
</evidence>
<name>A0ABX1HHU6_9BACT</name>
<dbReference type="EMBL" id="JAAVTK010000006">
    <property type="protein sequence ID" value="NKI89836.1"/>
    <property type="molecule type" value="Genomic_DNA"/>
</dbReference>
<feature type="domain" description="Heavy metal binding" evidence="3">
    <location>
        <begin position="54"/>
        <end position="79"/>
    </location>
</feature>
<sequence length="82" mass="8477">MNKFLAYSLTLASLTLFATSCSDNKSTTETTTTTPTATVPASDSTASPAGTATVYTCPMHPEVVASQPGQCPKCGMDLVVKK</sequence>
<gene>
    <name evidence="4" type="ORF">HBN54_002435</name>
</gene>
<keyword evidence="5" id="KW-1185">Reference proteome</keyword>
<comment type="caution">
    <text evidence="4">The sequence shown here is derived from an EMBL/GenBank/DDBJ whole genome shotgun (WGS) entry which is preliminary data.</text>
</comment>
<feature type="signal peptide" evidence="2">
    <location>
        <begin position="1"/>
        <end position="18"/>
    </location>
</feature>
<feature type="region of interest" description="Disordered" evidence="1">
    <location>
        <begin position="23"/>
        <end position="48"/>
    </location>
</feature>
<evidence type="ECO:0000256" key="1">
    <source>
        <dbReference type="SAM" id="MobiDB-lite"/>
    </source>
</evidence>
<proteinExistence type="predicted"/>
<dbReference type="PROSITE" id="PS51257">
    <property type="entry name" value="PROKAR_LIPOPROTEIN"/>
    <property type="match status" value="1"/>
</dbReference>
<organism evidence="4 5">
    <name type="scientific">Hymenobacter artigasi</name>
    <dbReference type="NCBI Taxonomy" id="2719616"/>
    <lineage>
        <taxon>Bacteria</taxon>
        <taxon>Pseudomonadati</taxon>
        <taxon>Bacteroidota</taxon>
        <taxon>Cytophagia</taxon>
        <taxon>Cytophagales</taxon>
        <taxon>Hymenobacteraceae</taxon>
        <taxon>Hymenobacter</taxon>
    </lineage>
</organism>
<dbReference type="RefSeq" id="WP_168673284.1">
    <property type="nucleotide sequence ID" value="NZ_JAAVTK010000006.1"/>
</dbReference>
<reference evidence="4 5" key="1">
    <citation type="submission" date="2020-03" db="EMBL/GenBank/DDBJ databases">
        <title>Genomic Encyclopedia of Type Strains, Phase IV (KMG-V): Genome sequencing to study the core and pangenomes of soil and plant-associated prokaryotes.</title>
        <authorList>
            <person name="Whitman W."/>
        </authorList>
    </citation>
    <scope>NUCLEOTIDE SEQUENCE [LARGE SCALE GENOMIC DNA]</scope>
    <source>
        <strain evidence="4 5">1B</strain>
    </source>
</reference>
<dbReference type="Proteomes" id="UP000717634">
    <property type="component" value="Unassembled WGS sequence"/>
</dbReference>
<evidence type="ECO:0000313" key="5">
    <source>
        <dbReference type="Proteomes" id="UP000717634"/>
    </source>
</evidence>
<dbReference type="InterPro" id="IPR045800">
    <property type="entry name" value="HMBD"/>
</dbReference>